<comment type="catalytic activity">
    <reaction evidence="13">
        <text>L-leucine + 2-oxoglutarate = 4-methyl-2-oxopentanoate + L-glutamate</text>
        <dbReference type="Rhea" id="RHEA:18321"/>
        <dbReference type="ChEBI" id="CHEBI:16810"/>
        <dbReference type="ChEBI" id="CHEBI:17865"/>
        <dbReference type="ChEBI" id="CHEBI:29985"/>
        <dbReference type="ChEBI" id="CHEBI:57427"/>
        <dbReference type="EC" id="2.6.1.42"/>
    </reaction>
</comment>
<keyword evidence="14" id="KW-0808">Transferase</keyword>
<evidence type="ECO:0000313" key="14">
    <source>
        <dbReference type="EMBL" id="SJM35899.1"/>
    </source>
</evidence>
<dbReference type="InterPro" id="IPR036038">
    <property type="entry name" value="Aminotransferase-like"/>
</dbReference>
<keyword evidence="10" id="KW-0028">Amino-acid biosynthesis</keyword>
<dbReference type="EMBL" id="FUIG01000103">
    <property type="protein sequence ID" value="SJM35899.1"/>
    <property type="molecule type" value="Genomic_DNA"/>
</dbReference>
<dbReference type="Gene3D" id="3.30.470.10">
    <property type="match status" value="1"/>
</dbReference>
<dbReference type="Proteomes" id="UP000245698">
    <property type="component" value="Unassembled WGS sequence"/>
</dbReference>
<reference evidence="15" key="1">
    <citation type="submission" date="2016-12" db="EMBL/GenBank/DDBJ databases">
        <authorList>
            <person name="Brunel B."/>
        </authorList>
    </citation>
    <scope>NUCLEOTIDE SEQUENCE [LARGE SCALE GENOMIC DNA]</scope>
</reference>
<sequence>MSNSIDPHAKPLPSLSAHHIDPHSYPDGVAFLDGQYLPMSQAKISVLDWGFLHSDATYDTVHVWGGRFFRLDLHLDRFFGGLEKLRMTMPFDRDGVAEILENCVALSGHRAAYVEMLCTRGTSPTFSRDPRDAVNRFMAFAVPFGSVANAEQLQRGLHVAISDKVRIPPASIDPAIKNYHWLDLVRGLYDAYDRGAETALLLDFNGNVAEGPGFNVFCVDDGKLSTPAAGVLPGITRRTVFDLCAEAGLAVAAADVSVAALRRSDEVFITSTAGGIMPVTMIDGIPVADGKVGAITKRLIAIYWQKHEDPVWSSPVRYLRPGKSTARAHAPKSPRRS</sequence>
<dbReference type="Gene3D" id="3.20.10.10">
    <property type="entry name" value="D-amino Acid Aminotransferase, subunit A, domain 2"/>
    <property type="match status" value="1"/>
</dbReference>
<evidence type="ECO:0000256" key="6">
    <source>
        <dbReference type="ARBA" id="ARBA00009320"/>
    </source>
</evidence>
<dbReference type="PANTHER" id="PTHR42743">
    <property type="entry name" value="AMINO-ACID AMINOTRANSFERASE"/>
    <property type="match status" value="1"/>
</dbReference>
<evidence type="ECO:0000256" key="1">
    <source>
        <dbReference type="ARBA" id="ARBA00001933"/>
    </source>
</evidence>
<comment type="pathway">
    <text evidence="4">Amino-acid biosynthesis; L-valine biosynthesis; L-valine from pyruvate: step 4/4.</text>
</comment>
<evidence type="ECO:0000313" key="15">
    <source>
        <dbReference type="Proteomes" id="UP000245698"/>
    </source>
</evidence>
<dbReference type="InterPro" id="IPR043132">
    <property type="entry name" value="BCAT-like_C"/>
</dbReference>
<evidence type="ECO:0000256" key="5">
    <source>
        <dbReference type="ARBA" id="ARBA00005072"/>
    </source>
</evidence>
<keyword evidence="10" id="KW-0100">Branched-chain amino acid biosynthesis</keyword>
<dbReference type="GO" id="GO:0009082">
    <property type="term" value="P:branched-chain amino acid biosynthetic process"/>
    <property type="evidence" value="ECO:0007669"/>
    <property type="project" value="UniProtKB-KW"/>
</dbReference>
<protein>
    <recommendedName>
        <fullName evidence="8">Probable branched-chain-amino-acid aminotransferase</fullName>
        <ecNumber evidence="7">2.6.1.42</ecNumber>
    </recommendedName>
</protein>
<comment type="cofactor">
    <cofactor evidence="1">
        <name>pyridoxal 5'-phosphate</name>
        <dbReference type="ChEBI" id="CHEBI:597326"/>
    </cofactor>
</comment>
<dbReference type="InterPro" id="IPR043131">
    <property type="entry name" value="BCAT-like_N"/>
</dbReference>
<dbReference type="PANTHER" id="PTHR42743:SF11">
    <property type="entry name" value="AMINODEOXYCHORISMATE LYASE"/>
    <property type="match status" value="1"/>
</dbReference>
<comment type="pathway">
    <text evidence="3">Amino-acid biosynthesis; L-isoleucine biosynthesis; L-isoleucine from 2-oxobutanoate: step 4/4.</text>
</comment>
<dbReference type="InterPro" id="IPR050571">
    <property type="entry name" value="Class-IV_PLP-Dep_Aminotrnsfr"/>
</dbReference>
<evidence type="ECO:0000256" key="7">
    <source>
        <dbReference type="ARBA" id="ARBA00013053"/>
    </source>
</evidence>
<keyword evidence="9" id="KW-0663">Pyridoxal phosphate</keyword>
<evidence type="ECO:0000256" key="2">
    <source>
        <dbReference type="ARBA" id="ARBA00003109"/>
    </source>
</evidence>
<comment type="catalytic activity">
    <reaction evidence="12">
        <text>L-isoleucine + 2-oxoglutarate = (S)-3-methyl-2-oxopentanoate + L-glutamate</text>
        <dbReference type="Rhea" id="RHEA:24801"/>
        <dbReference type="ChEBI" id="CHEBI:16810"/>
        <dbReference type="ChEBI" id="CHEBI:29985"/>
        <dbReference type="ChEBI" id="CHEBI:35146"/>
        <dbReference type="ChEBI" id="CHEBI:58045"/>
        <dbReference type="EC" id="2.6.1.42"/>
    </reaction>
</comment>
<dbReference type="RefSeq" id="WP_123151986.1">
    <property type="nucleotide sequence ID" value="NZ_FUIG01000103.1"/>
</dbReference>
<comment type="similarity">
    <text evidence="6">Belongs to the class-IV pyridoxal-phosphate-dependent aminotransferase family.</text>
</comment>
<dbReference type="InterPro" id="IPR001544">
    <property type="entry name" value="Aminotrans_IV"/>
</dbReference>
<dbReference type="GO" id="GO:0004084">
    <property type="term" value="F:branched-chain-amino-acid transaminase activity"/>
    <property type="evidence" value="ECO:0007669"/>
    <property type="project" value="UniProtKB-EC"/>
</dbReference>
<name>A0A2P9AXL4_9HYPH</name>
<accession>A0A2P9AXL4</accession>
<evidence type="ECO:0000256" key="9">
    <source>
        <dbReference type="ARBA" id="ARBA00022898"/>
    </source>
</evidence>
<dbReference type="EC" id="2.6.1.42" evidence="7"/>
<evidence type="ECO:0000256" key="13">
    <source>
        <dbReference type="ARBA" id="ARBA00049229"/>
    </source>
</evidence>
<dbReference type="Pfam" id="PF01063">
    <property type="entry name" value="Aminotran_4"/>
    <property type="match status" value="1"/>
</dbReference>
<dbReference type="SUPFAM" id="SSF56752">
    <property type="entry name" value="D-aminoacid aminotransferase-like PLP-dependent enzymes"/>
    <property type="match status" value="1"/>
</dbReference>
<gene>
    <name evidence="14" type="ORF">BQ8482_90274</name>
</gene>
<evidence type="ECO:0000256" key="3">
    <source>
        <dbReference type="ARBA" id="ARBA00004824"/>
    </source>
</evidence>
<comment type="pathway">
    <text evidence="5">Amino-acid biosynthesis; L-leucine biosynthesis; L-leucine from 3-methyl-2-oxobutanoate: step 4/4.</text>
</comment>
<evidence type="ECO:0000256" key="11">
    <source>
        <dbReference type="ARBA" id="ARBA00048212"/>
    </source>
</evidence>
<dbReference type="FunFam" id="3.20.10.10:FF:000002">
    <property type="entry name" value="D-alanine aminotransferase"/>
    <property type="match status" value="1"/>
</dbReference>
<evidence type="ECO:0000256" key="4">
    <source>
        <dbReference type="ARBA" id="ARBA00004931"/>
    </source>
</evidence>
<dbReference type="GO" id="GO:0008652">
    <property type="term" value="P:amino acid biosynthetic process"/>
    <property type="evidence" value="ECO:0007669"/>
    <property type="project" value="UniProtKB-ARBA"/>
</dbReference>
<evidence type="ECO:0000256" key="8">
    <source>
        <dbReference type="ARBA" id="ARBA00014472"/>
    </source>
</evidence>
<dbReference type="AlphaFoldDB" id="A0A2P9AXL4"/>
<evidence type="ECO:0000256" key="10">
    <source>
        <dbReference type="ARBA" id="ARBA00023304"/>
    </source>
</evidence>
<keyword evidence="15" id="KW-1185">Reference proteome</keyword>
<comment type="function">
    <text evidence="2">Acts on leucine, isoleucine and valine.</text>
</comment>
<organism evidence="14 15">
    <name type="scientific">Mesorhizobium delmotii</name>
    <dbReference type="NCBI Taxonomy" id="1631247"/>
    <lineage>
        <taxon>Bacteria</taxon>
        <taxon>Pseudomonadati</taxon>
        <taxon>Pseudomonadota</taxon>
        <taxon>Alphaproteobacteria</taxon>
        <taxon>Hyphomicrobiales</taxon>
        <taxon>Phyllobacteriaceae</taxon>
        <taxon>Mesorhizobium</taxon>
    </lineage>
</organism>
<comment type="catalytic activity">
    <reaction evidence="11">
        <text>L-valine + 2-oxoglutarate = 3-methyl-2-oxobutanoate + L-glutamate</text>
        <dbReference type="Rhea" id="RHEA:24813"/>
        <dbReference type="ChEBI" id="CHEBI:11851"/>
        <dbReference type="ChEBI" id="CHEBI:16810"/>
        <dbReference type="ChEBI" id="CHEBI:29985"/>
        <dbReference type="ChEBI" id="CHEBI:57762"/>
        <dbReference type="EC" id="2.6.1.42"/>
    </reaction>
</comment>
<evidence type="ECO:0000256" key="12">
    <source>
        <dbReference type="ARBA" id="ARBA00048798"/>
    </source>
</evidence>
<proteinExistence type="inferred from homology"/>